<sequence>MKRICLFALTALIFSCSPEKEIEIQDKTIEEMIIELENDILDREISIEKEDRVKMIDMMFGGSNQAYLDTLKKVKERLVSNPRMKEVYKKRLEAYEESKNRGGDLDSFE</sequence>
<proteinExistence type="predicted"/>
<dbReference type="PROSITE" id="PS51257">
    <property type="entry name" value="PROKAR_LIPOPROTEIN"/>
    <property type="match status" value="1"/>
</dbReference>
<dbReference type="RefSeq" id="WP_241411152.1">
    <property type="nucleotide sequence ID" value="NZ_JAKZGO010000005.1"/>
</dbReference>
<comment type="caution">
    <text evidence="1">The sequence shown here is derived from an EMBL/GenBank/DDBJ whole genome shotgun (WGS) entry which is preliminary data.</text>
</comment>
<dbReference type="Proteomes" id="UP001165430">
    <property type="component" value="Unassembled WGS sequence"/>
</dbReference>
<organism evidence="1 2">
    <name type="scientific">Belliella alkalica</name>
    <dbReference type="NCBI Taxonomy" id="1730871"/>
    <lineage>
        <taxon>Bacteria</taxon>
        <taxon>Pseudomonadati</taxon>
        <taxon>Bacteroidota</taxon>
        <taxon>Cytophagia</taxon>
        <taxon>Cytophagales</taxon>
        <taxon>Cyclobacteriaceae</taxon>
        <taxon>Belliella</taxon>
    </lineage>
</organism>
<name>A0ABS9VBT6_9BACT</name>
<protein>
    <recommendedName>
        <fullName evidence="3">DUF4296 domain-containing protein</fullName>
    </recommendedName>
</protein>
<accession>A0ABS9VBT6</accession>
<evidence type="ECO:0000313" key="1">
    <source>
        <dbReference type="EMBL" id="MCH7413410.1"/>
    </source>
</evidence>
<dbReference type="EMBL" id="JAKZGO010000005">
    <property type="protein sequence ID" value="MCH7413410.1"/>
    <property type="molecule type" value="Genomic_DNA"/>
</dbReference>
<gene>
    <name evidence="1" type="ORF">MM213_07940</name>
</gene>
<evidence type="ECO:0008006" key="3">
    <source>
        <dbReference type="Google" id="ProtNLM"/>
    </source>
</evidence>
<keyword evidence="2" id="KW-1185">Reference proteome</keyword>
<reference evidence="1" key="1">
    <citation type="submission" date="2022-03" db="EMBL/GenBank/DDBJ databases">
        <title>De novo assembled genomes of Belliella spp. (Cyclobacteriaceae) strains.</title>
        <authorList>
            <person name="Szabo A."/>
            <person name="Korponai K."/>
            <person name="Felfoldi T."/>
        </authorList>
    </citation>
    <scope>NUCLEOTIDE SEQUENCE</scope>
    <source>
        <strain evidence="1">DSM 111903</strain>
    </source>
</reference>
<evidence type="ECO:0000313" key="2">
    <source>
        <dbReference type="Proteomes" id="UP001165430"/>
    </source>
</evidence>